<accession>A0A1J5PDU3</accession>
<sequence length="64" mass="7055">MQNRSFQRAFIGGGFKRVYAVGSGGHGAFPEILQSAYAVNFLVFVAVQFQSRVNIARSNFKAKI</sequence>
<protein>
    <submittedName>
        <fullName evidence="1">Uncharacterized protein</fullName>
    </submittedName>
</protein>
<comment type="caution">
    <text evidence="1">The sequence shown here is derived from an EMBL/GenBank/DDBJ whole genome shotgun (WGS) entry which is preliminary data.</text>
</comment>
<dbReference type="EMBL" id="MLJW01004681">
    <property type="protein sequence ID" value="OIQ69518.1"/>
    <property type="molecule type" value="Genomic_DNA"/>
</dbReference>
<gene>
    <name evidence="1" type="ORF">GALL_488800</name>
</gene>
<organism evidence="1">
    <name type="scientific">mine drainage metagenome</name>
    <dbReference type="NCBI Taxonomy" id="410659"/>
    <lineage>
        <taxon>unclassified sequences</taxon>
        <taxon>metagenomes</taxon>
        <taxon>ecological metagenomes</taxon>
    </lineage>
</organism>
<reference evidence="1" key="1">
    <citation type="submission" date="2016-10" db="EMBL/GenBank/DDBJ databases">
        <title>Sequence of Gallionella enrichment culture.</title>
        <authorList>
            <person name="Poehlein A."/>
            <person name="Muehling M."/>
            <person name="Daniel R."/>
        </authorList>
    </citation>
    <scope>NUCLEOTIDE SEQUENCE</scope>
</reference>
<dbReference type="AlphaFoldDB" id="A0A1J5PDU3"/>
<evidence type="ECO:0000313" key="1">
    <source>
        <dbReference type="EMBL" id="OIQ69518.1"/>
    </source>
</evidence>
<proteinExistence type="predicted"/>
<name>A0A1J5PDU3_9ZZZZ</name>